<feature type="domain" description="DUF7330" evidence="1">
    <location>
        <begin position="41"/>
        <end position="133"/>
    </location>
</feature>
<evidence type="ECO:0000313" key="3">
    <source>
        <dbReference type="Proteomes" id="UP000807342"/>
    </source>
</evidence>
<gene>
    <name evidence="2" type="ORF">P691DRAFT_668515</name>
</gene>
<dbReference type="Proteomes" id="UP000807342">
    <property type="component" value="Unassembled WGS sequence"/>
</dbReference>
<dbReference type="AlphaFoldDB" id="A0A9P5XG55"/>
<accession>A0A9P5XG55</accession>
<reference evidence="2" key="1">
    <citation type="submission" date="2020-11" db="EMBL/GenBank/DDBJ databases">
        <authorList>
            <consortium name="DOE Joint Genome Institute"/>
            <person name="Ahrendt S."/>
            <person name="Riley R."/>
            <person name="Andreopoulos W."/>
            <person name="Labutti K."/>
            <person name="Pangilinan J."/>
            <person name="Ruiz-Duenas F.J."/>
            <person name="Barrasa J.M."/>
            <person name="Sanchez-Garcia M."/>
            <person name="Camarero S."/>
            <person name="Miyauchi S."/>
            <person name="Serrano A."/>
            <person name="Linde D."/>
            <person name="Babiker R."/>
            <person name="Drula E."/>
            <person name="Ayuso-Fernandez I."/>
            <person name="Pacheco R."/>
            <person name="Padilla G."/>
            <person name="Ferreira P."/>
            <person name="Barriuso J."/>
            <person name="Kellner H."/>
            <person name="Castanera R."/>
            <person name="Alfaro M."/>
            <person name="Ramirez L."/>
            <person name="Pisabarro A.G."/>
            <person name="Kuo A."/>
            <person name="Tritt A."/>
            <person name="Lipzen A."/>
            <person name="He G."/>
            <person name="Yan M."/>
            <person name="Ng V."/>
            <person name="Cullen D."/>
            <person name="Martin F."/>
            <person name="Rosso M.-N."/>
            <person name="Henrissat B."/>
            <person name="Hibbett D."/>
            <person name="Martinez A.T."/>
            <person name="Grigoriev I.V."/>
        </authorList>
    </citation>
    <scope>NUCLEOTIDE SEQUENCE</scope>
    <source>
        <strain evidence="2">MF-IS2</strain>
    </source>
</reference>
<dbReference type="Pfam" id="PF24016">
    <property type="entry name" value="DUF7330"/>
    <property type="match status" value="1"/>
</dbReference>
<evidence type="ECO:0000259" key="1">
    <source>
        <dbReference type="Pfam" id="PF24016"/>
    </source>
</evidence>
<dbReference type="InterPro" id="IPR055754">
    <property type="entry name" value="DUF7330"/>
</dbReference>
<organism evidence="2 3">
    <name type="scientific">Macrolepiota fuliginosa MF-IS2</name>
    <dbReference type="NCBI Taxonomy" id="1400762"/>
    <lineage>
        <taxon>Eukaryota</taxon>
        <taxon>Fungi</taxon>
        <taxon>Dikarya</taxon>
        <taxon>Basidiomycota</taxon>
        <taxon>Agaricomycotina</taxon>
        <taxon>Agaricomycetes</taxon>
        <taxon>Agaricomycetidae</taxon>
        <taxon>Agaricales</taxon>
        <taxon>Agaricineae</taxon>
        <taxon>Agaricaceae</taxon>
        <taxon>Macrolepiota</taxon>
    </lineage>
</organism>
<dbReference type="OrthoDB" id="3177929at2759"/>
<keyword evidence="3" id="KW-1185">Reference proteome</keyword>
<evidence type="ECO:0000313" key="2">
    <source>
        <dbReference type="EMBL" id="KAF9448910.1"/>
    </source>
</evidence>
<dbReference type="EMBL" id="MU151146">
    <property type="protein sequence ID" value="KAF9448910.1"/>
    <property type="molecule type" value="Genomic_DNA"/>
</dbReference>
<protein>
    <recommendedName>
        <fullName evidence="1">DUF7330 domain-containing protein</fullName>
    </recommendedName>
</protein>
<name>A0A9P5XG55_9AGAR</name>
<proteinExistence type="predicted"/>
<sequence length="211" mass="24341">MREVLTPGKLSISDRFYLVTHTSLTQIPPSPTTGTHKVKYHPSEDQDFRLHVDHTPVDLTLIMPHYRALHQPVGHKMSMVVRNRSGPTKLKVCRNTPLSRFYLEVHSDTSDVTVWVPSDFKGRIFHTGKATFSAGFFNRIMRNARINEPFAEDLPNEDNIFVHTQGHIMFRMWDIQACGPENVPKETLKRLFGCARRAPETTIDWDFLIED</sequence>
<comment type="caution">
    <text evidence="2">The sequence shown here is derived from an EMBL/GenBank/DDBJ whole genome shotgun (WGS) entry which is preliminary data.</text>
</comment>